<proteinExistence type="predicted"/>
<dbReference type="EMBL" id="NIRI02000077">
    <property type="protein sequence ID" value="KAG5441348.1"/>
    <property type="molecule type" value="Genomic_DNA"/>
</dbReference>
<evidence type="ECO:0000256" key="5">
    <source>
        <dbReference type="ARBA" id="ARBA00022723"/>
    </source>
</evidence>
<feature type="region of interest" description="Disordered" evidence="12">
    <location>
        <begin position="2611"/>
        <end position="2691"/>
    </location>
</feature>
<feature type="region of interest" description="Disordered" evidence="12">
    <location>
        <begin position="2313"/>
        <end position="2332"/>
    </location>
</feature>
<feature type="region of interest" description="Disordered" evidence="12">
    <location>
        <begin position="1751"/>
        <end position="1788"/>
    </location>
</feature>
<evidence type="ECO:0000256" key="12">
    <source>
        <dbReference type="SAM" id="MobiDB-lite"/>
    </source>
</evidence>
<evidence type="ECO:0000256" key="8">
    <source>
        <dbReference type="ARBA" id="ARBA00022842"/>
    </source>
</evidence>
<feature type="domain" description="Guanylate cyclase" evidence="14">
    <location>
        <begin position="1538"/>
        <end position="1643"/>
    </location>
</feature>
<name>A0A8T1LX93_CLOSI</name>
<dbReference type="OrthoDB" id="6269389at2759"/>
<feature type="region of interest" description="Disordered" evidence="12">
    <location>
        <begin position="1463"/>
        <end position="1490"/>
    </location>
</feature>
<feature type="compositionally biased region" description="Polar residues" evidence="12">
    <location>
        <begin position="2788"/>
        <end position="2820"/>
    </location>
</feature>
<keyword evidence="10 13" id="KW-0472">Membrane</keyword>
<feature type="transmembrane region" description="Helical" evidence="13">
    <location>
        <begin position="1198"/>
        <end position="1221"/>
    </location>
</feature>
<comment type="catalytic activity">
    <reaction evidence="1">
        <text>ATP = 3',5'-cyclic AMP + diphosphate</text>
        <dbReference type="Rhea" id="RHEA:15389"/>
        <dbReference type="ChEBI" id="CHEBI:30616"/>
        <dbReference type="ChEBI" id="CHEBI:33019"/>
        <dbReference type="ChEBI" id="CHEBI:58165"/>
        <dbReference type="EC" id="4.6.1.1"/>
    </reaction>
</comment>
<feature type="region of interest" description="Disordered" evidence="12">
    <location>
        <begin position="3106"/>
        <end position="3144"/>
    </location>
</feature>
<feature type="region of interest" description="Disordered" evidence="12">
    <location>
        <begin position="2747"/>
        <end position="2774"/>
    </location>
</feature>
<dbReference type="PANTHER" id="PTHR45627">
    <property type="entry name" value="ADENYLATE CYCLASE TYPE 1"/>
    <property type="match status" value="1"/>
</dbReference>
<feature type="region of interest" description="Disordered" evidence="12">
    <location>
        <begin position="911"/>
        <end position="935"/>
    </location>
</feature>
<feature type="transmembrane region" description="Helical" evidence="13">
    <location>
        <begin position="1130"/>
        <end position="1151"/>
    </location>
</feature>
<feature type="region of interest" description="Disordered" evidence="12">
    <location>
        <begin position="3080"/>
        <end position="3099"/>
    </location>
</feature>
<feature type="transmembrane region" description="Helical" evidence="13">
    <location>
        <begin position="1267"/>
        <end position="1288"/>
    </location>
</feature>
<feature type="region of interest" description="Disordered" evidence="12">
    <location>
        <begin position="2249"/>
        <end position="2299"/>
    </location>
</feature>
<feature type="transmembrane region" description="Helical" evidence="13">
    <location>
        <begin position="453"/>
        <end position="475"/>
    </location>
</feature>
<protein>
    <recommendedName>
        <fullName evidence="3">adenylate cyclase</fullName>
        <ecNumber evidence="3">4.6.1.1</ecNumber>
    </recommendedName>
</protein>
<feature type="region of interest" description="Disordered" evidence="12">
    <location>
        <begin position="2068"/>
        <end position="2184"/>
    </location>
</feature>
<organism evidence="15 16">
    <name type="scientific">Clonorchis sinensis</name>
    <name type="common">Chinese liver fluke</name>
    <dbReference type="NCBI Taxonomy" id="79923"/>
    <lineage>
        <taxon>Eukaryota</taxon>
        <taxon>Metazoa</taxon>
        <taxon>Spiralia</taxon>
        <taxon>Lophotrochozoa</taxon>
        <taxon>Platyhelminthes</taxon>
        <taxon>Trematoda</taxon>
        <taxon>Digenea</taxon>
        <taxon>Opisthorchiida</taxon>
        <taxon>Opisthorchiata</taxon>
        <taxon>Opisthorchiidae</taxon>
        <taxon>Clonorchis</taxon>
    </lineage>
</organism>
<keyword evidence="8" id="KW-0460">Magnesium</keyword>
<reference evidence="15 16" key="1">
    <citation type="journal article" date="2018" name="Biotechnol. Adv.">
        <title>Improved genomic resources and new bioinformatic workflow for the carcinogenic parasite Clonorchis sinensis: Biotechnological implications.</title>
        <authorList>
            <person name="Wang D."/>
            <person name="Korhonen P.K."/>
            <person name="Gasser R.B."/>
            <person name="Young N.D."/>
        </authorList>
    </citation>
    <scope>NUCLEOTIDE SEQUENCE [LARGE SCALE GENOMIC DNA]</scope>
    <source>
        <strain evidence="15">Cs-k2</strain>
    </source>
</reference>
<feature type="compositionally biased region" description="Polar residues" evidence="12">
    <location>
        <begin position="2279"/>
        <end position="2295"/>
    </location>
</feature>
<feature type="transmembrane region" description="Helical" evidence="13">
    <location>
        <begin position="1157"/>
        <end position="1177"/>
    </location>
</feature>
<dbReference type="GO" id="GO:0005886">
    <property type="term" value="C:plasma membrane"/>
    <property type="evidence" value="ECO:0007669"/>
    <property type="project" value="TreeGrafter"/>
</dbReference>
<feature type="transmembrane region" description="Helical" evidence="13">
    <location>
        <begin position="343"/>
        <end position="362"/>
    </location>
</feature>
<evidence type="ECO:0000256" key="3">
    <source>
        <dbReference type="ARBA" id="ARBA00012201"/>
    </source>
</evidence>
<feature type="compositionally biased region" description="Acidic residues" evidence="12">
    <location>
        <begin position="2416"/>
        <end position="2435"/>
    </location>
</feature>
<feature type="transmembrane region" description="Helical" evidence="13">
    <location>
        <begin position="1319"/>
        <end position="1338"/>
    </location>
</feature>
<keyword evidence="9 13" id="KW-1133">Transmembrane helix</keyword>
<evidence type="ECO:0000256" key="11">
    <source>
        <dbReference type="ARBA" id="ARBA00023239"/>
    </source>
</evidence>
<evidence type="ECO:0000256" key="1">
    <source>
        <dbReference type="ARBA" id="ARBA00001593"/>
    </source>
</evidence>
<feature type="transmembrane region" description="Helical" evidence="13">
    <location>
        <begin position="426"/>
        <end position="441"/>
    </location>
</feature>
<feature type="domain" description="Guanylate cyclase" evidence="14">
    <location>
        <begin position="606"/>
        <end position="741"/>
    </location>
</feature>
<comment type="caution">
    <text evidence="15">The sequence shown here is derived from an EMBL/GenBank/DDBJ whole genome shotgun (WGS) entry which is preliminary data.</text>
</comment>
<dbReference type="InterPro" id="IPR001054">
    <property type="entry name" value="A/G_cyclase"/>
</dbReference>
<evidence type="ECO:0000256" key="9">
    <source>
        <dbReference type="ARBA" id="ARBA00022989"/>
    </source>
</evidence>
<evidence type="ECO:0000256" key="2">
    <source>
        <dbReference type="ARBA" id="ARBA00004141"/>
    </source>
</evidence>
<feature type="region of interest" description="Disordered" evidence="12">
    <location>
        <begin position="2788"/>
        <end position="2874"/>
    </location>
</feature>
<feature type="compositionally biased region" description="Polar residues" evidence="12">
    <location>
        <begin position="2751"/>
        <end position="2770"/>
    </location>
</feature>
<dbReference type="GO" id="GO:0004016">
    <property type="term" value="F:adenylate cyclase activity"/>
    <property type="evidence" value="ECO:0007669"/>
    <property type="project" value="UniProtKB-EC"/>
</dbReference>
<feature type="compositionally biased region" description="Polar residues" evidence="12">
    <location>
        <begin position="911"/>
        <end position="920"/>
    </location>
</feature>
<evidence type="ECO:0000313" key="15">
    <source>
        <dbReference type="EMBL" id="KAG5441348.1"/>
    </source>
</evidence>
<feature type="transmembrane region" description="Helical" evidence="13">
    <location>
        <begin position="277"/>
        <end position="297"/>
    </location>
</feature>
<dbReference type="SMART" id="SM00044">
    <property type="entry name" value="CYCc"/>
    <property type="match status" value="1"/>
</dbReference>
<dbReference type="GO" id="GO:0005524">
    <property type="term" value="F:ATP binding"/>
    <property type="evidence" value="ECO:0007669"/>
    <property type="project" value="UniProtKB-KW"/>
</dbReference>
<feature type="compositionally biased region" description="Polar residues" evidence="12">
    <location>
        <begin position="2830"/>
        <end position="2853"/>
    </location>
</feature>
<feature type="compositionally biased region" description="Polar residues" evidence="12">
    <location>
        <begin position="2630"/>
        <end position="2640"/>
    </location>
</feature>
<evidence type="ECO:0000256" key="6">
    <source>
        <dbReference type="ARBA" id="ARBA00022741"/>
    </source>
</evidence>
<evidence type="ECO:0000259" key="14">
    <source>
        <dbReference type="PROSITE" id="PS50125"/>
    </source>
</evidence>
<keyword evidence="16" id="KW-1185">Reference proteome</keyword>
<evidence type="ECO:0000256" key="10">
    <source>
        <dbReference type="ARBA" id="ARBA00023136"/>
    </source>
</evidence>
<dbReference type="InterPro" id="IPR029787">
    <property type="entry name" value="Nucleotide_cyclase"/>
</dbReference>
<dbReference type="Proteomes" id="UP000286415">
    <property type="component" value="Unassembled WGS sequence"/>
</dbReference>
<dbReference type="PANTHER" id="PTHR45627:SF1">
    <property type="entry name" value="ADENYLATE CYCLASE TYPE 8"/>
    <property type="match status" value="1"/>
</dbReference>
<evidence type="ECO:0000256" key="4">
    <source>
        <dbReference type="ARBA" id="ARBA00022692"/>
    </source>
</evidence>
<feature type="compositionally biased region" description="Low complexity" evidence="12">
    <location>
        <begin position="2652"/>
        <end position="2671"/>
    </location>
</feature>
<feature type="compositionally biased region" description="Polar residues" evidence="12">
    <location>
        <begin position="2108"/>
        <end position="2117"/>
    </location>
</feature>
<dbReference type="GO" id="GO:0007189">
    <property type="term" value="P:adenylate cyclase-activating G protein-coupled receptor signaling pathway"/>
    <property type="evidence" value="ECO:0007669"/>
    <property type="project" value="TreeGrafter"/>
</dbReference>
<feature type="region of interest" description="Disordered" evidence="12">
    <location>
        <begin position="2416"/>
        <end position="2443"/>
    </location>
</feature>
<accession>A0A8T1LX93</accession>
<dbReference type="Gene3D" id="3.30.70.1230">
    <property type="entry name" value="Nucleotide cyclase"/>
    <property type="match status" value="2"/>
</dbReference>
<dbReference type="PROSITE" id="PS50125">
    <property type="entry name" value="GUANYLATE_CYCLASE_2"/>
    <property type="match status" value="2"/>
</dbReference>
<feature type="transmembrane region" description="Helical" evidence="13">
    <location>
        <begin position="231"/>
        <end position="252"/>
    </location>
</feature>
<keyword evidence="6" id="KW-0547">Nucleotide-binding</keyword>
<feature type="compositionally biased region" description="Polar residues" evidence="12">
    <location>
        <begin position="2314"/>
        <end position="2324"/>
    </location>
</feature>
<dbReference type="GO" id="GO:0046872">
    <property type="term" value="F:metal ion binding"/>
    <property type="evidence" value="ECO:0007669"/>
    <property type="project" value="UniProtKB-KW"/>
</dbReference>
<dbReference type="GO" id="GO:0035556">
    <property type="term" value="P:intracellular signal transduction"/>
    <property type="evidence" value="ECO:0007669"/>
    <property type="project" value="InterPro"/>
</dbReference>
<keyword evidence="5" id="KW-0479">Metal-binding</keyword>
<feature type="transmembrane region" description="Helical" evidence="13">
    <location>
        <begin position="1358"/>
        <end position="1380"/>
    </location>
</feature>
<dbReference type="SUPFAM" id="SSF55073">
    <property type="entry name" value="Nucleotide cyclase"/>
    <property type="match status" value="2"/>
</dbReference>
<keyword evidence="4 13" id="KW-0812">Transmembrane</keyword>
<dbReference type="EC" id="4.6.1.1" evidence="3"/>
<gene>
    <name evidence="15" type="ORF">CSKR_103218</name>
</gene>
<feature type="compositionally biased region" description="Low complexity" evidence="12">
    <location>
        <begin position="2257"/>
        <end position="2268"/>
    </location>
</feature>
<comment type="subcellular location">
    <subcellularLocation>
        <location evidence="2">Membrane</location>
        <topology evidence="2">Multi-pass membrane protein</topology>
    </subcellularLocation>
</comment>
<dbReference type="GO" id="GO:0009190">
    <property type="term" value="P:cyclic nucleotide biosynthetic process"/>
    <property type="evidence" value="ECO:0007669"/>
    <property type="project" value="InterPro"/>
</dbReference>
<sequence>MATKSHCSPQDSSDPGYQNWLVGRKQTPHQYGTSLEPRIQIPPGLNLSSRRGPEVELYDVAGAHLLAPIRDSSDLAVESNSVTDSRYSRGLWFTSCWPTPNQAGRTTRSSFCNTPVVLTNKSTTVPSPIPYTLGRLPTKAAHGNGNCNGVRTSLCLAANFNPLKRFSGVRSTTRKDEDSPTECSPPVLCGIPIAGCARVPRTERRRLTSEQNKYYKYGFVLVYRRSEISTFLLLQLLISIAQSVYVVTNATYNTTDSPLRSHSTGSFLRLHLSHSDWGRLVMLLCSSVLSLAGLLSANWDWIATRSTDDQGVEQKDTSRAGDRNVANLLIVQLFRRRLRWAHVFAYLACMLLGVAMLPWLPLFRLMQVLPTSHRPGIPAVFSLDNCSDAFKTNISSIVSGPVSSPRTLHFQNWLLQHYAVADPNDNLWVVLWIIVALQGLFDRDGLWSRYWRYALTLLLSIGHFVLSSVFGVLMIGHDSGLLSSTNGSQPCSAWTRAAYLVTGTRWWDELNGILFRTNASVLIALIAAHFIGRLVASMTSAQRYHLFLTAGFTQAKLHRLDLTENKLGQLTRSLVPAPLADELGRDFVAGYLGWSSPLVIYLRNVSFLSAELVGLSSLASVVASSPTASVASQQFVSLLNDLFGCFDRISRREGCYRVRLNAAEYLCIAGYPETRVDHARSCVDFGLTMLQIVDELAEMANVQLELRVAVHTGTAYAAVIGRTRLGFELTGHDVLYTSCLRQSAIRPGRVLTSRSTFNQLPEGFRGEAGPIIGLPHPLASVNPNSEPSSATVKTMETYFVQPRQVTNKPTGCKTNDTDSTTPVIKVTNPEWPKLGELSLENLGLLNRLTTAASIVCRRPTSESSPVHSTGSVEIPFDSFFSATGSAMTAREEAEESKEAQLGLLRALSNSEFDETTSSRPVTHATRLSEDAASARDPSTSELLAMAAVTLAQSFERGADTLDCSDKLVPCQSRAGRLRGKCSVDGPDLADGACELGPENSMGVSQATTTTLAANNGQVDSEMTTALPEAETSWKPLVQQLPWLCTSPSGVRAPHWLTMTTKLTPCCGITCSDHCKDAILYTHFSETESKKRGWRSSCCCNSHDSTVGTKEDDGASTQAEASQLPGNLTHVLTMATGILLPYGLLVAVINLLTISGCFVFMTAYLVAFVYLGLLLLTWKLLRRFSPLGPVVHAIPARALITGSIFVVVAAELITLSLCQPAYSTKVLLNASLDSHVAPTAPVLLLPPRNPSTMSNSTTNQMCMIPVQFALLSSISCLLPAIVYATVIYASSVPGSGSDSQKAHQTSPSACTVYTPQLTRFWCTFLIFSAHGAVYFWAVFHNDMFRQLQPSSSNFPGMNLLSSIVIQHWYGLFAFSLLAFVLPRNLEYQARLLRQWITKGNDAVQSLSATRLALARLLISAVPRFVVAVLCSPSRACELYSKPYHLVGLVLIQLSVNPDPRAKGCSMNRVAGTPNDPTDKSAVTEEEEEEPAQIADRLRLLNHMISLIDGLAAAGGGVTKRSKSSRDGGGSLIGRMNDSQLIDSAPSLVKVHVGGATVGYAVGLLPSDTIHDSDSRTEHLTHLLTFTERILEACEEVNSKARSTNSFIHLRVALHAGPALVGLIGKQRPVFNLWGDPVNVCLHLLHESHVPALNRQHLLLATDDVINAIPCARLNIILKSGQPLVWRCVDTQTGRILLSAQVPASAAPGGPNRSRPCLPLHFCSILATIPEPDVDYANRAAFAMLNLAKRASFKTPHPNTGAVGQRSQKVPTTAPTEQPSNVQQPLRQSAVVSQIQQPLVPDISPRPVSVVHSIPSKTVGASSNAQPYSRGHSVHSALLNQSQLVVPPPPPPHKRLYVQPKQSYAPGGPTTIQPANPDAVQSPRAAIAGPHASHSITEKLCDTSVTNHAYVRGSPERKYSEPPATITRQALRRGVVSQCAAAHTHDYSIVNFEPPEPHPARVTSQLLEPRPSTQPPIPHMMSRKGEYWPNIPNKSSENGVPLDLRLKQCRVGHESTEKMKPPIPTPLLKQAERPSANHLRPVSLSSTDSFLAAERACAAGSDELVNTDRVTDSSKFVTPNGRSLREEEQSGSGTEFVSHHNPLYTDNEYDSMTESQGNLLNPGKRKRTRRASQTTRSSSTHSKNGKLSSEKISLLSAHDRNVTAHSSHASSFEKKSESGHIGGAMDMPATPKFRVPCTKEGLVVSDRLLDFPDIQRPPSPGGYPHCKMGLIKTNLVPTPVSYGSGNYVGGNQPYHTGPSSSSTSSAARSAPGNTGYGGVNRDSSLDNSSAHPGTDQNLKLWPDDCLQSDRIAITKAPQTHPKTNQPEPAPSASPLISFFMTPNPYLCHISTQNSLPEVWSNVPETEFCGQSPKDTGSPPASDVDAIDGEYAGTYSLGPLSMAVQPSIADDGITSCDGDFGDYEDEGDSHEEVEDEDQSAVPESMSSSYTRPLLYPVWSQQRPLTTNQFNLDLPMGTHLPQSCMTDSLLANPDLDARESELADELEPSRLNSPDEPIDPRQAPSLLEAAFVPLSLPHECICESDGDEMFAYHNRPGVFHINPYSVQGHSRLVPSELQQPQQTKNSVTPAKNGRVAGGYFPPGPQFISEHSIQLQCSPRPGKPSLPEIAPVSLPNFTRQVTSPVTDEIGQSDYDNLSHPNASLLNNHSSSNGRSSQKPLDKYHWQRPPPDDGTATVSCYATSSVYDTGDDADVDDDYKQGGIFKPVLSPCSLSSQPKMNVLVPTAIPGAAGPGSPQMSMSGVNRHTNGQVQSPNPCRLLPVIDGMKAAQSTDKTATFNSDQLLPTKGLNRTPSSAASHASSLDQQRSEYDNVDRSSVSGPHSETSHSPIVPNGTPSLHDNRPSRVGSTGKVPSERHLRGGVRAMFDAEIAAEAQRISRQFRAMGWIPASDYVQSFGDTNDLVADGLLTENSHFPDIKHSHPRPKSPVRDPPRPHLFLLPLDPQRSTPCSRQASFRNRHRRGLASAADSETVTSVTSQLDDDFDEDYGARTDASDFEEIINETVQYAEDCSKLNSGAWVSDSYPDRELGCLMVRPRSLSATCLNDSAPVSDALAGLLLASDLSEVSSDERDGMMSDPETDDLHQKSYLDDHHNAQRSAAPSARLCDRQHKAVRRVKSSRTSQRPSDVNEDNAGFVRLKRRAARVRSLLPPDLQPFVLPGCMSSLSRSSSVASSIGLHHLKTGLVFLSLSRRQSSGKSISTRHRKRRCRLPRCSSDPELRIKAIKGCS</sequence>
<dbReference type="Pfam" id="PF00211">
    <property type="entry name" value="Guanylate_cyc"/>
    <property type="match status" value="2"/>
</dbReference>
<evidence type="ECO:0000256" key="7">
    <source>
        <dbReference type="ARBA" id="ARBA00022840"/>
    </source>
</evidence>
<keyword evidence="7" id="KW-0067">ATP-binding</keyword>
<evidence type="ECO:0000313" key="16">
    <source>
        <dbReference type="Proteomes" id="UP000286415"/>
    </source>
</evidence>
<feature type="compositionally biased region" description="Polar residues" evidence="12">
    <location>
        <begin position="1763"/>
        <end position="1788"/>
    </location>
</feature>
<keyword evidence="11" id="KW-0456">Lyase</keyword>
<feature type="region of interest" description="Disordered" evidence="12">
    <location>
        <begin position="2496"/>
        <end position="2515"/>
    </location>
</feature>
<reference evidence="15 16" key="2">
    <citation type="journal article" date="2021" name="Genomics">
        <title>High-quality reference genome for Clonorchis sinensis.</title>
        <authorList>
            <person name="Young N.D."/>
            <person name="Stroehlein A.J."/>
            <person name="Kinkar L."/>
            <person name="Wang T."/>
            <person name="Sohn W.M."/>
            <person name="Chang B.C.H."/>
            <person name="Kaur P."/>
            <person name="Weisz D."/>
            <person name="Dudchenko O."/>
            <person name="Aiden E.L."/>
            <person name="Korhonen P.K."/>
            <person name="Gasser R.B."/>
        </authorList>
    </citation>
    <scope>NUCLEOTIDE SEQUENCE [LARGE SCALE GENOMIC DNA]</scope>
    <source>
        <strain evidence="15">Cs-k2</strain>
    </source>
</reference>
<dbReference type="CDD" id="cd07302">
    <property type="entry name" value="CHD"/>
    <property type="match status" value="1"/>
</dbReference>
<feature type="compositionally biased region" description="Low complexity" evidence="12">
    <location>
        <begin position="2129"/>
        <end position="2140"/>
    </location>
</feature>
<evidence type="ECO:0000256" key="13">
    <source>
        <dbReference type="SAM" id="Phobius"/>
    </source>
</evidence>